<name>A0A8J6NQU2_9CHLR</name>
<dbReference type="Gene3D" id="3.40.50.720">
    <property type="entry name" value="NAD(P)-binding Rossmann-like Domain"/>
    <property type="match status" value="1"/>
</dbReference>
<dbReference type="InterPro" id="IPR006151">
    <property type="entry name" value="Shikm_DH/Glu-tRNA_Rdtase"/>
</dbReference>
<feature type="binding site" evidence="9 12">
    <location>
        <begin position="190"/>
        <end position="195"/>
    </location>
    <ligand>
        <name>NADP(+)</name>
        <dbReference type="ChEBI" id="CHEBI:58349"/>
    </ligand>
</feature>
<dbReference type="Pfam" id="PF00745">
    <property type="entry name" value="GlutR_dimer"/>
    <property type="match status" value="1"/>
</dbReference>
<evidence type="ECO:0000256" key="4">
    <source>
        <dbReference type="ARBA" id="ARBA00022857"/>
    </source>
</evidence>
<keyword evidence="4 9" id="KW-0521">NADP</keyword>
<evidence type="ECO:0000256" key="9">
    <source>
        <dbReference type="HAMAP-Rule" id="MF_00087"/>
    </source>
</evidence>
<dbReference type="HAMAP" id="MF_00087">
    <property type="entry name" value="Glu_tRNA_reductase"/>
    <property type="match status" value="1"/>
</dbReference>
<keyword evidence="6 9" id="KW-0627">Porphyrin biosynthesis</keyword>
<dbReference type="GO" id="GO:0050661">
    <property type="term" value="F:NADP binding"/>
    <property type="evidence" value="ECO:0007669"/>
    <property type="project" value="InterPro"/>
</dbReference>
<evidence type="ECO:0000259" key="17">
    <source>
        <dbReference type="Pfam" id="PF05201"/>
    </source>
</evidence>
<protein>
    <recommendedName>
        <fullName evidence="8 9">Glutamyl-tRNA reductase</fullName>
        <shortName evidence="9">GluTR</shortName>
        <ecNumber evidence="3 9">1.2.1.70</ecNumber>
    </recommendedName>
</protein>
<evidence type="ECO:0000256" key="11">
    <source>
        <dbReference type="PIRSR" id="PIRSR000445-2"/>
    </source>
</evidence>
<feature type="domain" description="Glutamyl-tRNA reductase N-terminal" evidence="17">
    <location>
        <begin position="6"/>
        <end position="157"/>
    </location>
</feature>
<evidence type="ECO:0000256" key="1">
    <source>
        <dbReference type="ARBA" id="ARBA00005059"/>
    </source>
</evidence>
<evidence type="ECO:0000256" key="8">
    <source>
        <dbReference type="ARBA" id="ARBA00068659"/>
    </source>
</evidence>
<dbReference type="PANTHER" id="PTHR43013">
    <property type="entry name" value="GLUTAMYL-TRNA REDUCTASE"/>
    <property type="match status" value="1"/>
</dbReference>
<dbReference type="InterPro" id="IPR036291">
    <property type="entry name" value="NAD(P)-bd_dom_sf"/>
</dbReference>
<sequence>MHIHCLGINHHTASVSLREKLAFNDDQIQSALARQGCGIGMSISTEMIILSTCNRVEIYVISSSTSSVELEIFLSDIHDIPREELAPHLYHHLDQDAIEHLLRVAAGLNSLVLGEPQILGQVTHALQLARGQNTVGPILSRLFQTAIHAGKRARTETLIGRNPSSVSSLAASVAEKTVIAIEKAQIVVLGAGEMAELAVEALRKRGAMKILVVNRTLDRALALAERWGAETSTFEQLATALTRADILIASTGAPHTIIHVPQVEKTLKDRAERPLVMIDIAVPRDIDADVGDLPGVNLFNMDGLNTQLEDSLAKRSAEVPHVESILFEEKAHYNDYLASLDMLPLIANLREQAESIRQLELSKTLRRLPDLEDRDRKRIEALTQALVKKLVDAPIRRLRSEASNEQAPQYATVARALFDIPETPRSS</sequence>
<feature type="site" description="Important for activity" evidence="9 13">
    <location>
        <position position="100"/>
    </location>
</feature>
<evidence type="ECO:0000313" key="18">
    <source>
        <dbReference type="EMBL" id="MBC8336742.1"/>
    </source>
</evidence>
<comment type="domain">
    <text evidence="9">Possesses an unusual extended V-shaped dimeric structure with each monomer consisting of three distinct domains arranged along a curved 'spinal' alpha-helix. The N-terminal catalytic domain specifically recognizes the glutamate moiety of the substrate. The second domain is the NADPH-binding domain, and the third C-terminal domain is responsible for dimerization.</text>
</comment>
<dbReference type="CDD" id="cd05213">
    <property type="entry name" value="NAD_bind_Glutamyl_tRNA_reduct"/>
    <property type="match status" value="1"/>
</dbReference>
<dbReference type="AlphaFoldDB" id="A0A8J6NQU2"/>
<dbReference type="PIRSF" id="PIRSF000445">
    <property type="entry name" value="4pyrrol_synth_GluRdtase"/>
    <property type="match status" value="1"/>
</dbReference>
<dbReference type="InterPro" id="IPR015896">
    <property type="entry name" value="4pyrrol_synth_GluRdtase_dimer"/>
</dbReference>
<feature type="binding site" evidence="9 11">
    <location>
        <begin position="52"/>
        <end position="55"/>
    </location>
    <ligand>
        <name>substrate</name>
    </ligand>
</feature>
<feature type="binding site" evidence="9 11">
    <location>
        <position position="121"/>
    </location>
    <ligand>
        <name>substrate</name>
    </ligand>
</feature>
<dbReference type="Pfam" id="PF01488">
    <property type="entry name" value="Shikimate_DH"/>
    <property type="match status" value="1"/>
</dbReference>
<comment type="function">
    <text evidence="9">Catalyzes the NADPH-dependent reduction of glutamyl-tRNA(Glu) to glutamate 1-semialdehyde (GSA).</text>
</comment>
<gene>
    <name evidence="9" type="primary">hemA</name>
    <name evidence="18" type="ORF">H8E29_15880</name>
</gene>
<reference evidence="18 19" key="1">
    <citation type="submission" date="2020-08" db="EMBL/GenBank/DDBJ databases">
        <title>Bridging the membrane lipid divide: bacteria of the FCB group superphylum have the potential to synthesize archaeal ether lipids.</title>
        <authorList>
            <person name="Villanueva L."/>
            <person name="Von Meijenfeldt F.A.B."/>
            <person name="Westbye A.B."/>
            <person name="Yadav S."/>
            <person name="Hopmans E.C."/>
            <person name="Dutilh B.E."/>
            <person name="Sinninghe Damste J.S."/>
        </authorList>
    </citation>
    <scope>NUCLEOTIDE SEQUENCE [LARGE SCALE GENOMIC DNA]</scope>
    <source>
        <strain evidence="18">NIOZ-UU36</strain>
    </source>
</reference>
<evidence type="ECO:0000313" key="19">
    <source>
        <dbReference type="Proteomes" id="UP000614469"/>
    </source>
</evidence>
<feature type="binding site" evidence="9 11">
    <location>
        <position position="110"/>
    </location>
    <ligand>
        <name>substrate</name>
    </ligand>
</feature>
<dbReference type="InterPro" id="IPR036453">
    <property type="entry name" value="GluRdtase_dimer_dom_sf"/>
</dbReference>
<dbReference type="Proteomes" id="UP000614469">
    <property type="component" value="Unassembled WGS sequence"/>
</dbReference>
<dbReference type="Pfam" id="PF05201">
    <property type="entry name" value="GlutR_N"/>
    <property type="match status" value="1"/>
</dbReference>
<dbReference type="InterPro" id="IPR036343">
    <property type="entry name" value="GluRdtase_N_sf"/>
</dbReference>
<accession>A0A8J6NQU2</accession>
<dbReference type="NCBIfam" id="TIGR01035">
    <property type="entry name" value="hemA"/>
    <property type="match status" value="1"/>
</dbReference>
<feature type="domain" description="Tetrapyrrole biosynthesis glutamyl-tRNA reductase dimerisation" evidence="15">
    <location>
        <begin position="322"/>
        <end position="420"/>
    </location>
</feature>
<dbReference type="GO" id="GO:0019353">
    <property type="term" value="P:protoporphyrinogen IX biosynthetic process from glutamate"/>
    <property type="evidence" value="ECO:0007669"/>
    <property type="project" value="TreeGrafter"/>
</dbReference>
<evidence type="ECO:0000256" key="14">
    <source>
        <dbReference type="RuleBase" id="RU000584"/>
    </source>
</evidence>
<comment type="caution">
    <text evidence="18">The sequence shown here is derived from an EMBL/GenBank/DDBJ whole genome shotgun (WGS) entry which is preliminary data.</text>
</comment>
<comment type="miscellaneous">
    <text evidence="9">During catalysis, the active site Cys acts as a nucleophile attacking the alpha-carbonyl group of tRNA-bound glutamate with the formation of a thioester intermediate between enzyme and glutamate, and the concomitant release of tRNA(Glu). The thioester intermediate is finally reduced by direct hydride transfer from NADPH, to form the product GSA.</text>
</comment>
<dbReference type="FunFam" id="3.30.460.30:FF:000001">
    <property type="entry name" value="Glutamyl-tRNA reductase"/>
    <property type="match status" value="1"/>
</dbReference>
<feature type="domain" description="Quinate/shikimate 5-dehydrogenase/glutamyl-tRNA reductase" evidence="16">
    <location>
        <begin position="173"/>
        <end position="305"/>
    </location>
</feature>
<evidence type="ECO:0000256" key="13">
    <source>
        <dbReference type="PIRSR" id="PIRSR000445-4"/>
    </source>
</evidence>
<comment type="subunit">
    <text evidence="9">Homodimer.</text>
</comment>
<evidence type="ECO:0000256" key="10">
    <source>
        <dbReference type="PIRSR" id="PIRSR000445-1"/>
    </source>
</evidence>
<dbReference type="Gene3D" id="3.30.460.30">
    <property type="entry name" value="Glutamyl-tRNA reductase, N-terminal domain"/>
    <property type="match status" value="1"/>
</dbReference>
<dbReference type="GO" id="GO:0008883">
    <property type="term" value="F:glutamyl-tRNA reductase activity"/>
    <property type="evidence" value="ECO:0007669"/>
    <property type="project" value="UniProtKB-UniRule"/>
</dbReference>
<dbReference type="EC" id="1.2.1.70" evidence="3 9"/>
<dbReference type="SUPFAM" id="SSF69075">
    <property type="entry name" value="Glutamyl tRNA-reductase dimerization domain"/>
    <property type="match status" value="1"/>
</dbReference>
<evidence type="ECO:0000256" key="6">
    <source>
        <dbReference type="ARBA" id="ARBA00023244"/>
    </source>
</evidence>
<dbReference type="FunFam" id="3.40.50.720:FF:000031">
    <property type="entry name" value="Glutamyl-tRNA reductase"/>
    <property type="match status" value="1"/>
</dbReference>
<dbReference type="UniPathway" id="UPA00251">
    <property type="reaction ID" value="UER00316"/>
</dbReference>
<comment type="similarity">
    <text evidence="2 9 14">Belongs to the glutamyl-tRNA reductase family.</text>
</comment>
<evidence type="ECO:0000256" key="3">
    <source>
        <dbReference type="ARBA" id="ARBA00012970"/>
    </source>
</evidence>
<keyword evidence="5 9" id="KW-0560">Oxidoreductase</keyword>
<feature type="active site" description="Nucleophile" evidence="9 10">
    <location>
        <position position="53"/>
    </location>
</feature>
<dbReference type="SUPFAM" id="SSF69742">
    <property type="entry name" value="Glutamyl tRNA-reductase catalytic, N-terminal domain"/>
    <property type="match status" value="1"/>
</dbReference>
<feature type="binding site" evidence="9 11">
    <location>
        <begin position="115"/>
        <end position="117"/>
    </location>
    <ligand>
        <name>substrate</name>
    </ligand>
</feature>
<dbReference type="SUPFAM" id="SSF51735">
    <property type="entry name" value="NAD(P)-binding Rossmann-fold domains"/>
    <property type="match status" value="1"/>
</dbReference>
<evidence type="ECO:0000259" key="16">
    <source>
        <dbReference type="Pfam" id="PF01488"/>
    </source>
</evidence>
<dbReference type="InterPro" id="IPR000343">
    <property type="entry name" value="4pyrrol_synth_GluRdtase"/>
</dbReference>
<evidence type="ECO:0000256" key="7">
    <source>
        <dbReference type="ARBA" id="ARBA00047464"/>
    </source>
</evidence>
<dbReference type="InterPro" id="IPR015895">
    <property type="entry name" value="4pyrrol_synth_GluRdtase_N"/>
</dbReference>
<organism evidence="18 19">
    <name type="scientific">Candidatus Desulfolinea nitratireducens</name>
    <dbReference type="NCBI Taxonomy" id="2841698"/>
    <lineage>
        <taxon>Bacteria</taxon>
        <taxon>Bacillati</taxon>
        <taxon>Chloroflexota</taxon>
        <taxon>Anaerolineae</taxon>
        <taxon>Anaerolineales</taxon>
        <taxon>Anaerolineales incertae sedis</taxon>
        <taxon>Candidatus Desulfolinea</taxon>
    </lineage>
</organism>
<comment type="pathway">
    <text evidence="1 9 14">Porphyrin-containing compound metabolism; protoporphyrin-IX biosynthesis; 5-aminolevulinate from L-glutamyl-tRNA(Glu): step 1/2.</text>
</comment>
<evidence type="ECO:0000256" key="2">
    <source>
        <dbReference type="ARBA" id="ARBA00005916"/>
    </source>
</evidence>
<dbReference type="PANTHER" id="PTHR43013:SF1">
    <property type="entry name" value="GLUTAMYL-TRNA REDUCTASE"/>
    <property type="match status" value="1"/>
</dbReference>
<evidence type="ECO:0000256" key="12">
    <source>
        <dbReference type="PIRSR" id="PIRSR000445-3"/>
    </source>
</evidence>
<comment type="catalytic activity">
    <reaction evidence="7 9 14">
        <text>(S)-4-amino-5-oxopentanoate + tRNA(Glu) + NADP(+) = L-glutamyl-tRNA(Glu) + NADPH + H(+)</text>
        <dbReference type="Rhea" id="RHEA:12344"/>
        <dbReference type="Rhea" id="RHEA-COMP:9663"/>
        <dbReference type="Rhea" id="RHEA-COMP:9680"/>
        <dbReference type="ChEBI" id="CHEBI:15378"/>
        <dbReference type="ChEBI" id="CHEBI:57501"/>
        <dbReference type="ChEBI" id="CHEBI:57783"/>
        <dbReference type="ChEBI" id="CHEBI:58349"/>
        <dbReference type="ChEBI" id="CHEBI:78442"/>
        <dbReference type="ChEBI" id="CHEBI:78520"/>
        <dbReference type="EC" id="1.2.1.70"/>
    </reaction>
</comment>
<proteinExistence type="inferred from homology"/>
<evidence type="ECO:0000259" key="15">
    <source>
        <dbReference type="Pfam" id="PF00745"/>
    </source>
</evidence>
<dbReference type="EMBL" id="JACNJN010000187">
    <property type="protein sequence ID" value="MBC8336742.1"/>
    <property type="molecule type" value="Genomic_DNA"/>
</dbReference>
<evidence type="ECO:0000256" key="5">
    <source>
        <dbReference type="ARBA" id="ARBA00023002"/>
    </source>
</evidence>